<name>A0A6A6XFH0_9PLEO</name>
<evidence type="ECO:0008006" key="4">
    <source>
        <dbReference type="Google" id="ProtNLM"/>
    </source>
</evidence>
<dbReference type="EMBL" id="MU001890">
    <property type="protein sequence ID" value="KAF2794447.1"/>
    <property type="molecule type" value="Genomic_DNA"/>
</dbReference>
<evidence type="ECO:0000256" key="1">
    <source>
        <dbReference type="SAM" id="Phobius"/>
    </source>
</evidence>
<keyword evidence="1" id="KW-1133">Transmembrane helix</keyword>
<keyword evidence="1" id="KW-0472">Membrane</keyword>
<feature type="transmembrane region" description="Helical" evidence="1">
    <location>
        <begin position="63"/>
        <end position="84"/>
    </location>
</feature>
<protein>
    <recommendedName>
        <fullName evidence="4">Copper transporter</fullName>
    </recommendedName>
</protein>
<dbReference type="Proteomes" id="UP000799757">
    <property type="component" value="Unassembled WGS sequence"/>
</dbReference>
<evidence type="ECO:0000313" key="2">
    <source>
        <dbReference type="EMBL" id="KAF2794447.1"/>
    </source>
</evidence>
<accession>A0A6A6XFH0</accession>
<gene>
    <name evidence="2" type="ORF">K505DRAFT_26250</name>
</gene>
<sequence>MWVLVHRQCLTTPSTQIRNWTAGIARQRERPCGESMDSGGATPSAFSIFTTVAGRCIVSLSSLLVLLSLSLLWSGWELVVYGGLLGMSRRRVHSHAQISPSVWRELREGGVVGRGGDGGEEMLCTG</sequence>
<keyword evidence="3" id="KW-1185">Reference proteome</keyword>
<proteinExistence type="predicted"/>
<reference evidence="2" key="1">
    <citation type="journal article" date="2020" name="Stud. Mycol.">
        <title>101 Dothideomycetes genomes: a test case for predicting lifestyles and emergence of pathogens.</title>
        <authorList>
            <person name="Haridas S."/>
            <person name="Albert R."/>
            <person name="Binder M."/>
            <person name="Bloem J."/>
            <person name="Labutti K."/>
            <person name="Salamov A."/>
            <person name="Andreopoulos B."/>
            <person name="Baker S."/>
            <person name="Barry K."/>
            <person name="Bills G."/>
            <person name="Bluhm B."/>
            <person name="Cannon C."/>
            <person name="Castanera R."/>
            <person name="Culley D."/>
            <person name="Daum C."/>
            <person name="Ezra D."/>
            <person name="Gonzalez J."/>
            <person name="Henrissat B."/>
            <person name="Kuo A."/>
            <person name="Liang C."/>
            <person name="Lipzen A."/>
            <person name="Lutzoni F."/>
            <person name="Magnuson J."/>
            <person name="Mondo S."/>
            <person name="Nolan M."/>
            <person name="Ohm R."/>
            <person name="Pangilinan J."/>
            <person name="Park H.-J."/>
            <person name="Ramirez L."/>
            <person name="Alfaro M."/>
            <person name="Sun H."/>
            <person name="Tritt A."/>
            <person name="Yoshinaga Y."/>
            <person name="Zwiers L.-H."/>
            <person name="Turgeon B."/>
            <person name="Goodwin S."/>
            <person name="Spatafora J."/>
            <person name="Crous P."/>
            <person name="Grigoriev I."/>
        </authorList>
    </citation>
    <scope>NUCLEOTIDE SEQUENCE</scope>
    <source>
        <strain evidence="2">CBS 109.77</strain>
    </source>
</reference>
<evidence type="ECO:0000313" key="3">
    <source>
        <dbReference type="Proteomes" id="UP000799757"/>
    </source>
</evidence>
<dbReference type="AlphaFoldDB" id="A0A6A6XFH0"/>
<organism evidence="2 3">
    <name type="scientific">Melanomma pulvis-pyrius CBS 109.77</name>
    <dbReference type="NCBI Taxonomy" id="1314802"/>
    <lineage>
        <taxon>Eukaryota</taxon>
        <taxon>Fungi</taxon>
        <taxon>Dikarya</taxon>
        <taxon>Ascomycota</taxon>
        <taxon>Pezizomycotina</taxon>
        <taxon>Dothideomycetes</taxon>
        <taxon>Pleosporomycetidae</taxon>
        <taxon>Pleosporales</taxon>
        <taxon>Melanommataceae</taxon>
        <taxon>Melanomma</taxon>
    </lineage>
</organism>
<keyword evidence="1" id="KW-0812">Transmembrane</keyword>